<proteinExistence type="predicted"/>
<dbReference type="SUPFAM" id="SSF52047">
    <property type="entry name" value="RNI-like"/>
    <property type="match status" value="1"/>
</dbReference>
<dbReference type="Proteomes" id="UP000821853">
    <property type="component" value="Chromosome 4"/>
</dbReference>
<evidence type="ECO:0000313" key="2">
    <source>
        <dbReference type="EMBL" id="KAH9374175.1"/>
    </source>
</evidence>
<dbReference type="EMBL" id="JABSTR010000006">
    <property type="protein sequence ID" value="KAH9374175.1"/>
    <property type="molecule type" value="Genomic_DNA"/>
</dbReference>
<evidence type="ECO:0000313" key="3">
    <source>
        <dbReference type="Proteomes" id="UP000821853"/>
    </source>
</evidence>
<reference evidence="2 3" key="1">
    <citation type="journal article" date="2020" name="Cell">
        <title>Large-Scale Comparative Analyses of Tick Genomes Elucidate Their Genetic Diversity and Vector Capacities.</title>
        <authorList>
            <consortium name="Tick Genome and Microbiome Consortium (TIGMIC)"/>
            <person name="Jia N."/>
            <person name="Wang J."/>
            <person name="Shi W."/>
            <person name="Du L."/>
            <person name="Sun Y."/>
            <person name="Zhan W."/>
            <person name="Jiang J.F."/>
            <person name="Wang Q."/>
            <person name="Zhang B."/>
            <person name="Ji P."/>
            <person name="Bell-Sakyi L."/>
            <person name="Cui X.M."/>
            <person name="Yuan T.T."/>
            <person name="Jiang B.G."/>
            <person name="Yang W.F."/>
            <person name="Lam T.T."/>
            <person name="Chang Q.C."/>
            <person name="Ding S.J."/>
            <person name="Wang X.J."/>
            <person name="Zhu J.G."/>
            <person name="Ruan X.D."/>
            <person name="Zhao L."/>
            <person name="Wei J.T."/>
            <person name="Ye R.Z."/>
            <person name="Que T.C."/>
            <person name="Du C.H."/>
            <person name="Zhou Y.H."/>
            <person name="Cheng J.X."/>
            <person name="Dai P.F."/>
            <person name="Guo W.B."/>
            <person name="Han X.H."/>
            <person name="Huang E.J."/>
            <person name="Li L.F."/>
            <person name="Wei W."/>
            <person name="Gao Y.C."/>
            <person name="Liu J.Z."/>
            <person name="Shao H.Z."/>
            <person name="Wang X."/>
            <person name="Wang C.C."/>
            <person name="Yang T.C."/>
            <person name="Huo Q.B."/>
            <person name="Li W."/>
            <person name="Chen H.Y."/>
            <person name="Chen S.E."/>
            <person name="Zhou L.G."/>
            <person name="Ni X.B."/>
            <person name="Tian J.H."/>
            <person name="Sheng Y."/>
            <person name="Liu T."/>
            <person name="Pan Y.S."/>
            <person name="Xia L.Y."/>
            <person name="Li J."/>
            <person name="Zhao F."/>
            <person name="Cao W.C."/>
        </authorList>
    </citation>
    <scope>NUCLEOTIDE SEQUENCE [LARGE SCALE GENOMIC DNA]</scope>
    <source>
        <strain evidence="2">HaeL-2018</strain>
    </source>
</reference>
<dbReference type="InterPro" id="IPR032675">
    <property type="entry name" value="LRR_dom_sf"/>
</dbReference>
<dbReference type="AlphaFoldDB" id="A0A9J6GH39"/>
<gene>
    <name evidence="2" type="ORF">HPB48_002358</name>
</gene>
<accession>A0A9J6GH39</accession>
<comment type="caution">
    <text evidence="2">The sequence shown here is derived from an EMBL/GenBank/DDBJ whole genome shotgun (WGS) entry which is preliminary data.</text>
</comment>
<dbReference type="VEuPathDB" id="VectorBase:HLOH_060255"/>
<organism evidence="2 3">
    <name type="scientific">Haemaphysalis longicornis</name>
    <name type="common">Bush tick</name>
    <dbReference type="NCBI Taxonomy" id="44386"/>
    <lineage>
        <taxon>Eukaryota</taxon>
        <taxon>Metazoa</taxon>
        <taxon>Ecdysozoa</taxon>
        <taxon>Arthropoda</taxon>
        <taxon>Chelicerata</taxon>
        <taxon>Arachnida</taxon>
        <taxon>Acari</taxon>
        <taxon>Parasitiformes</taxon>
        <taxon>Ixodida</taxon>
        <taxon>Ixodoidea</taxon>
        <taxon>Ixodidae</taxon>
        <taxon>Haemaphysalinae</taxon>
        <taxon>Haemaphysalis</taxon>
    </lineage>
</organism>
<dbReference type="PANTHER" id="PTHR24111">
    <property type="entry name" value="LEUCINE-RICH REPEAT-CONTAINING PROTEIN 34"/>
    <property type="match status" value="1"/>
</dbReference>
<dbReference type="OrthoDB" id="120976at2759"/>
<sequence>MSVKKVVIWHASLNAVKAAFEDLEDDSALEELEFLLIECEEHKYSLNLSGIFKRLRSLRLECDDICDDSAKSIAYFLRDNSSLENFHLRSEQLTDHGATTIAESLRTNSALKQFTIHHEKLTSKSIVAFAETLVVNSTLEVVDLHKIDMKDEDMLPLFEEER</sequence>
<name>A0A9J6GH39_HAELO</name>
<dbReference type="Gene3D" id="3.80.10.10">
    <property type="entry name" value="Ribonuclease Inhibitor"/>
    <property type="match status" value="1"/>
</dbReference>
<protein>
    <submittedName>
        <fullName evidence="2">Uncharacterized protein</fullName>
    </submittedName>
</protein>
<keyword evidence="3" id="KW-1185">Reference proteome</keyword>
<dbReference type="InterPro" id="IPR052201">
    <property type="entry name" value="LRR-containing_regulator"/>
</dbReference>
<dbReference type="PANTHER" id="PTHR24111:SF0">
    <property type="entry name" value="LEUCINE-RICH REPEAT-CONTAINING PROTEIN"/>
    <property type="match status" value="1"/>
</dbReference>
<evidence type="ECO:0000256" key="1">
    <source>
        <dbReference type="ARBA" id="ARBA00022737"/>
    </source>
</evidence>
<keyword evidence="1" id="KW-0677">Repeat</keyword>
<dbReference type="SMART" id="SM00368">
    <property type="entry name" value="LRR_RI"/>
    <property type="match status" value="2"/>
</dbReference>